<dbReference type="InterPro" id="IPR002491">
    <property type="entry name" value="ABC_transptr_periplasmic_BD"/>
</dbReference>
<feature type="domain" description="Fe/B12 periplasmic-binding" evidence="6">
    <location>
        <begin position="64"/>
        <end position="341"/>
    </location>
</feature>
<evidence type="ECO:0000256" key="5">
    <source>
        <dbReference type="SAM" id="SignalP"/>
    </source>
</evidence>
<keyword evidence="3" id="KW-0813">Transport</keyword>
<dbReference type="Proteomes" id="UP001199642">
    <property type="component" value="Chromosome"/>
</dbReference>
<sequence>MSIRSAVAAVAALVCALVLTGCAPSAPTEDGGERRVFAEPEAGAYPVEIDHAYGTTTVRAQPQRLVVIGWSGADIAIQLGTVPVAQGIAAGGEREYYPWVEDAIEELGAPLPAVDASLERGEVDLEYVLAQRPDLIVAINSGITEAEYRRLTEIAPTIAFPGTAWATSVDEHIELMGAALGRPAFAVSIREGVEDRIAETAARHPELSGVSYVQGFVPTDDGQLVLFGTADARSTVLAGLGLRQLDETVALQHRAGDPSSFTIGLEELLPLKPDVFVTFAEHDVWREAVTAHAAFASWDPVAHERVALLEDRMVGLALSTATPLGIDWGIDAVAETVSAALD</sequence>
<feature type="signal peptide" evidence="5">
    <location>
        <begin position="1"/>
        <end position="25"/>
    </location>
</feature>
<dbReference type="RefSeq" id="WP_231820319.1">
    <property type="nucleotide sequence ID" value="NZ_CP082781.1"/>
</dbReference>
<dbReference type="Gene3D" id="3.40.50.1980">
    <property type="entry name" value="Nitrogenase molybdenum iron protein domain"/>
    <property type="match status" value="2"/>
</dbReference>
<keyword evidence="4 5" id="KW-0732">Signal</keyword>
<comment type="similarity">
    <text evidence="2">Belongs to the bacterial solute-binding protein 8 family.</text>
</comment>
<evidence type="ECO:0000313" key="7">
    <source>
        <dbReference type="EMBL" id="UGS26727.1"/>
    </source>
</evidence>
<dbReference type="PANTHER" id="PTHR30532">
    <property type="entry name" value="IRON III DICITRATE-BINDING PERIPLASMIC PROTEIN"/>
    <property type="match status" value="1"/>
</dbReference>
<dbReference type="PROSITE" id="PS51257">
    <property type="entry name" value="PROKAR_LIPOPROTEIN"/>
    <property type="match status" value="1"/>
</dbReference>
<dbReference type="InterPro" id="IPR051313">
    <property type="entry name" value="Bact_iron-sidero_bind"/>
</dbReference>
<dbReference type="PROSITE" id="PS50983">
    <property type="entry name" value="FE_B12_PBP"/>
    <property type="match status" value="1"/>
</dbReference>
<keyword evidence="8" id="KW-1185">Reference proteome</keyword>
<dbReference type="SUPFAM" id="SSF53807">
    <property type="entry name" value="Helical backbone' metal receptor"/>
    <property type="match status" value="1"/>
</dbReference>
<feature type="chain" id="PRO_5046918415" evidence="5">
    <location>
        <begin position="26"/>
        <end position="342"/>
    </location>
</feature>
<reference evidence="7 8" key="1">
    <citation type="submission" date="2023-01" db="EMBL/GenBank/DDBJ databases">
        <title>Characterization of estradiol degrading bacteria Microbacterium sp. MZT7 and reveal degrading genes through genome analysis.</title>
        <authorList>
            <person name="Hao P."/>
            <person name="Gao Y."/>
        </authorList>
    </citation>
    <scope>NUCLEOTIDE SEQUENCE [LARGE SCALE GENOMIC DNA]</scope>
    <source>
        <strain evidence="7 8">MZT7</strain>
    </source>
</reference>
<comment type="subcellular location">
    <subcellularLocation>
        <location evidence="1">Cell envelope</location>
    </subcellularLocation>
</comment>
<evidence type="ECO:0000256" key="1">
    <source>
        <dbReference type="ARBA" id="ARBA00004196"/>
    </source>
</evidence>
<evidence type="ECO:0000256" key="2">
    <source>
        <dbReference type="ARBA" id="ARBA00008814"/>
    </source>
</evidence>
<proteinExistence type="inferred from homology"/>
<dbReference type="PANTHER" id="PTHR30532:SF24">
    <property type="entry name" value="FERRIC ENTEROBACTIN-BINDING PERIPLASMIC PROTEIN FEPB"/>
    <property type="match status" value="1"/>
</dbReference>
<evidence type="ECO:0000259" key="6">
    <source>
        <dbReference type="PROSITE" id="PS50983"/>
    </source>
</evidence>
<protein>
    <submittedName>
        <fullName evidence="7">ABC transporter substrate-binding protein</fullName>
    </submittedName>
</protein>
<dbReference type="EMBL" id="CP082781">
    <property type="protein sequence ID" value="UGS26727.1"/>
    <property type="molecule type" value="Genomic_DNA"/>
</dbReference>
<name>A0ABY3RSE4_9MICO</name>
<evidence type="ECO:0000256" key="3">
    <source>
        <dbReference type="ARBA" id="ARBA00022448"/>
    </source>
</evidence>
<gene>
    <name evidence="7" type="ORF">K8F61_00355</name>
</gene>
<dbReference type="Pfam" id="PF01497">
    <property type="entry name" value="Peripla_BP_2"/>
    <property type="match status" value="1"/>
</dbReference>
<evidence type="ECO:0000256" key="4">
    <source>
        <dbReference type="ARBA" id="ARBA00022729"/>
    </source>
</evidence>
<evidence type="ECO:0000313" key="8">
    <source>
        <dbReference type="Proteomes" id="UP001199642"/>
    </source>
</evidence>
<organism evidence="7 8">
    <name type="scientific">Microbacterium resistens</name>
    <dbReference type="NCBI Taxonomy" id="156977"/>
    <lineage>
        <taxon>Bacteria</taxon>
        <taxon>Bacillati</taxon>
        <taxon>Actinomycetota</taxon>
        <taxon>Actinomycetes</taxon>
        <taxon>Micrococcales</taxon>
        <taxon>Microbacteriaceae</taxon>
        <taxon>Microbacterium</taxon>
    </lineage>
</organism>
<accession>A0ABY3RSE4</accession>